<reference evidence="1" key="1">
    <citation type="journal article" date="2021" name="Proc. Natl. Acad. Sci. U.S.A.">
        <title>A Catalog of Tens of Thousands of Viruses from Human Metagenomes Reveals Hidden Associations with Chronic Diseases.</title>
        <authorList>
            <person name="Tisza M.J."/>
            <person name="Buck C.B."/>
        </authorList>
    </citation>
    <scope>NUCLEOTIDE SEQUENCE</scope>
    <source>
        <strain evidence="1">CtHOG1</strain>
    </source>
</reference>
<accession>A0A8S5SW15</accession>
<dbReference type="EMBL" id="BK032683">
    <property type="protein sequence ID" value="DAF54963.1"/>
    <property type="molecule type" value="Genomic_DNA"/>
</dbReference>
<name>A0A8S5SW15_9CAUD</name>
<evidence type="ECO:0000313" key="1">
    <source>
        <dbReference type="EMBL" id="DAF54963.1"/>
    </source>
</evidence>
<organism evidence="1">
    <name type="scientific">Siphoviridae sp. ctHOG1</name>
    <dbReference type="NCBI Taxonomy" id="2827829"/>
    <lineage>
        <taxon>Viruses</taxon>
        <taxon>Duplodnaviria</taxon>
        <taxon>Heunggongvirae</taxon>
        <taxon>Uroviricota</taxon>
        <taxon>Caudoviricetes</taxon>
    </lineage>
</organism>
<sequence>MKLDIKEVERNGKGELCRPAFRRPTFPSFRSFRFPFGFLPLLDAHRKK</sequence>
<protein>
    <submittedName>
        <fullName evidence="1">Uncharacterized protein</fullName>
    </submittedName>
</protein>
<proteinExistence type="predicted"/>